<dbReference type="RefSeq" id="WP_004679164.1">
    <property type="nucleotide sequence ID" value="NZ_KB849226.1"/>
</dbReference>
<sequence length="219" mass="23983">MQRWVQIKQAKKSRSIYSQELDDINMALNRLNLIYTSVYDLESQKFLITVENKSDINLVKQSLPKARNGEVTIKVGNIPKIQAAPSGVRAGDKLYAGNTLSYTSGSPGCTAGFAVSYISGGVTKKGILTSGHCPNDMLVKFNDHNVLLSGPIVEKQHRSDPNGGGDNISDKYDYQIWDGTGLNLDNQIAFKDLNGIPEFPATGIFRLTAITTFLNQKKA</sequence>
<reference evidence="1 2" key="1">
    <citation type="submission" date="2013-02" db="EMBL/GenBank/DDBJ databases">
        <title>The Genome Sequence of Acinetobacter parvus NIPH 1103.</title>
        <authorList>
            <consortium name="The Broad Institute Genome Sequencing Platform"/>
            <consortium name="The Broad Institute Genome Sequencing Center for Infectious Disease"/>
            <person name="Cerqueira G."/>
            <person name="Feldgarden M."/>
            <person name="Courvalin P."/>
            <person name="Perichon B."/>
            <person name="Grillot-Courvalin C."/>
            <person name="Clermont D."/>
            <person name="Rocha E."/>
            <person name="Yoon E.-J."/>
            <person name="Nemec A."/>
            <person name="Walker B."/>
            <person name="Young S.K."/>
            <person name="Zeng Q."/>
            <person name="Gargeya S."/>
            <person name="Fitzgerald M."/>
            <person name="Haas B."/>
            <person name="Abouelleil A."/>
            <person name="Alvarado L."/>
            <person name="Arachchi H.M."/>
            <person name="Berlin A.M."/>
            <person name="Chapman S.B."/>
            <person name="Dewar J."/>
            <person name="Goldberg J."/>
            <person name="Griggs A."/>
            <person name="Gujja S."/>
            <person name="Hansen M."/>
            <person name="Howarth C."/>
            <person name="Imamovic A."/>
            <person name="Larimer J."/>
            <person name="McCowan C."/>
            <person name="Murphy C."/>
            <person name="Neiman D."/>
            <person name="Pearson M."/>
            <person name="Priest M."/>
            <person name="Roberts A."/>
            <person name="Saif S."/>
            <person name="Shea T."/>
            <person name="Sisk P."/>
            <person name="Sykes S."/>
            <person name="Wortman J."/>
            <person name="Nusbaum C."/>
            <person name="Birren B."/>
        </authorList>
    </citation>
    <scope>NUCLEOTIDE SEQUENCE [LARGE SCALE GENOMIC DNA]</scope>
    <source>
        <strain evidence="1 2">NIPH 1103</strain>
    </source>
</reference>
<gene>
    <name evidence="1" type="ORF">F989_01731</name>
</gene>
<evidence type="ECO:0000313" key="1">
    <source>
        <dbReference type="EMBL" id="ENU33307.1"/>
    </source>
</evidence>
<dbReference type="HOGENOM" id="CLU_1259213_0_0_6"/>
<organism evidence="1 2">
    <name type="scientific">Acinetobacter parvus NIPH 1103</name>
    <dbReference type="NCBI Taxonomy" id="1217671"/>
    <lineage>
        <taxon>Bacteria</taxon>
        <taxon>Pseudomonadati</taxon>
        <taxon>Pseudomonadota</taxon>
        <taxon>Gammaproteobacteria</taxon>
        <taxon>Moraxellales</taxon>
        <taxon>Moraxellaceae</taxon>
        <taxon>Acinetobacter</taxon>
    </lineage>
</organism>
<dbReference type="EMBL" id="APOL01000026">
    <property type="protein sequence ID" value="ENU33307.1"/>
    <property type="molecule type" value="Genomic_DNA"/>
</dbReference>
<proteinExistence type="predicted"/>
<evidence type="ECO:0000313" key="2">
    <source>
        <dbReference type="Proteomes" id="UP000018426"/>
    </source>
</evidence>
<dbReference type="Proteomes" id="UP000018426">
    <property type="component" value="Unassembled WGS sequence"/>
</dbReference>
<name>N8RGS9_9GAMM</name>
<protein>
    <submittedName>
        <fullName evidence="1">Uncharacterized protein</fullName>
    </submittedName>
</protein>
<dbReference type="AlphaFoldDB" id="N8RGS9"/>
<comment type="caution">
    <text evidence="1">The sequence shown here is derived from an EMBL/GenBank/DDBJ whole genome shotgun (WGS) entry which is preliminary data.</text>
</comment>
<accession>N8RGS9</accession>
<dbReference type="PATRIC" id="fig|1217671.3.peg.1712"/>